<accession>A0A373FD40</accession>
<organism evidence="1 2">
    <name type="scientific">Comamonas testosteroni</name>
    <name type="common">Pseudomonas testosteroni</name>
    <dbReference type="NCBI Taxonomy" id="285"/>
    <lineage>
        <taxon>Bacteria</taxon>
        <taxon>Pseudomonadati</taxon>
        <taxon>Pseudomonadota</taxon>
        <taxon>Betaproteobacteria</taxon>
        <taxon>Burkholderiales</taxon>
        <taxon>Comamonadaceae</taxon>
        <taxon>Comamonas</taxon>
    </lineage>
</organism>
<comment type="caution">
    <text evidence="1">The sequence shown here is derived from an EMBL/GenBank/DDBJ whole genome shotgun (WGS) entry which is preliminary data.</text>
</comment>
<keyword evidence="2" id="KW-1185">Reference proteome</keyword>
<evidence type="ECO:0000313" key="2">
    <source>
        <dbReference type="Proteomes" id="UP000261948"/>
    </source>
</evidence>
<dbReference type="EMBL" id="QURR01000029">
    <property type="protein sequence ID" value="RGE41319.1"/>
    <property type="molecule type" value="Genomic_DNA"/>
</dbReference>
<reference evidence="1 2" key="1">
    <citation type="submission" date="2018-08" db="EMBL/GenBank/DDBJ databases">
        <title>Comamonas testosteroni strain SWCO2.</title>
        <authorList>
            <person name="Jiang N."/>
            <person name="Zhang X.Z."/>
        </authorList>
    </citation>
    <scope>NUCLEOTIDE SEQUENCE [LARGE SCALE GENOMIC DNA]</scope>
    <source>
        <strain evidence="1 2">SWCO2</strain>
    </source>
</reference>
<name>A0A373FD40_COMTE</name>
<sequence>MEATALVAHLEAGIAKLRAITNDPVSIKLSEIIDIELSPSTEGERIYIGRKGWGDTSVNYIDRGLLLDVYSADQTEAIHSVFCPKKDIEKFEDAKKAKIQEFIDLLTRADSAEVSSSPLLTSWNTAPLTGEPDNEIIHFTWVDEDGSYSVTFTETGIENGKWVGGSFICIDSEGDENAIRLHRHIAIAPTLVTAG</sequence>
<dbReference type="Proteomes" id="UP000261948">
    <property type="component" value="Unassembled WGS sequence"/>
</dbReference>
<protein>
    <submittedName>
        <fullName evidence="1">Uncharacterized protein</fullName>
    </submittedName>
</protein>
<gene>
    <name evidence="1" type="ORF">DZC30_18595</name>
</gene>
<dbReference type="AlphaFoldDB" id="A0A373FD40"/>
<proteinExistence type="predicted"/>
<evidence type="ECO:0000313" key="1">
    <source>
        <dbReference type="EMBL" id="RGE41319.1"/>
    </source>
</evidence>